<dbReference type="EMBL" id="QWIN01000857">
    <property type="protein sequence ID" value="RMY46241.1"/>
    <property type="molecule type" value="Genomic_DNA"/>
</dbReference>
<dbReference type="PANTHER" id="PTHR47843">
    <property type="entry name" value="BTB DOMAIN-CONTAINING PROTEIN-RELATED"/>
    <property type="match status" value="1"/>
</dbReference>
<accession>A0A3M7C2B8</accession>
<dbReference type="Pfam" id="PF00651">
    <property type="entry name" value="BTB"/>
    <property type="match status" value="1"/>
</dbReference>
<gene>
    <name evidence="2" type="ORF">D0865_09406</name>
</gene>
<name>A0A3M7C2B8_HORWE</name>
<comment type="caution">
    <text evidence="2">The sequence shown here is derived from an EMBL/GenBank/DDBJ whole genome shotgun (WGS) entry which is preliminary data.</text>
</comment>
<dbReference type="PROSITE" id="PS50097">
    <property type="entry name" value="BTB"/>
    <property type="match status" value="1"/>
</dbReference>
<dbReference type="SUPFAM" id="SSF54695">
    <property type="entry name" value="POZ domain"/>
    <property type="match status" value="1"/>
</dbReference>
<reference evidence="2 3" key="1">
    <citation type="journal article" date="2018" name="BMC Genomics">
        <title>Genomic evidence for intraspecific hybridization in a clonal and extremely halotolerant yeast.</title>
        <authorList>
            <person name="Gostincar C."/>
            <person name="Stajich J.E."/>
            <person name="Zupancic J."/>
            <person name="Zalar P."/>
            <person name="Gunde-Cimerman N."/>
        </authorList>
    </citation>
    <scope>NUCLEOTIDE SEQUENCE [LARGE SCALE GENOMIC DNA]</scope>
    <source>
        <strain evidence="2 3">EXF-151</strain>
    </source>
</reference>
<dbReference type="AlphaFoldDB" id="A0A3M7C2B8"/>
<dbReference type="CDD" id="cd18186">
    <property type="entry name" value="BTB_POZ_ZBTB_KLHL-like"/>
    <property type="match status" value="1"/>
</dbReference>
<dbReference type="InterPro" id="IPR011333">
    <property type="entry name" value="SKP1/BTB/POZ_sf"/>
</dbReference>
<dbReference type="SMART" id="SM00225">
    <property type="entry name" value="BTB"/>
    <property type="match status" value="1"/>
</dbReference>
<evidence type="ECO:0000313" key="2">
    <source>
        <dbReference type="EMBL" id="RMY46241.1"/>
    </source>
</evidence>
<feature type="domain" description="BTB" evidence="1">
    <location>
        <begin position="23"/>
        <end position="99"/>
    </location>
</feature>
<dbReference type="Gene3D" id="3.30.710.10">
    <property type="entry name" value="Potassium Channel Kv1.1, Chain A"/>
    <property type="match status" value="1"/>
</dbReference>
<dbReference type="OrthoDB" id="6359816at2759"/>
<sequence>MLESDDSVTTFKKGLAQQSAELSDLTIVCGPNTYRVHKAILRAHSDYFAALPNFAEGVTNSINLKAIDSGDEDNEACDDVEAVERMIDYFYHLDYSVPVIGQPQSEESVDELASCDTPFVSKKKKRCKCQRPTEESPARPVRPIAPSDGNMALHAKIFAAAVKYQVPGLRTLAAEKFREAVRVNWHHKTFAEAARITYETTYEEERALRDIVTATLDRHGNELLRRHEIKAFCKGKSDLMYELLCKSRGISLDPTEDPEPLPRCAHCNWILSEEAKVSPGRLDFCFNCDTYQPCGCQSQCGSCGTVVNGRFL</sequence>
<dbReference type="Proteomes" id="UP000270230">
    <property type="component" value="Unassembled WGS sequence"/>
</dbReference>
<evidence type="ECO:0000259" key="1">
    <source>
        <dbReference type="PROSITE" id="PS50097"/>
    </source>
</evidence>
<dbReference type="InterPro" id="IPR000210">
    <property type="entry name" value="BTB/POZ_dom"/>
</dbReference>
<dbReference type="VEuPathDB" id="FungiDB:BTJ68_07082"/>
<dbReference type="PANTHER" id="PTHR47843:SF5">
    <property type="entry name" value="BTB_POZ DOMAIN PROTEIN"/>
    <property type="match status" value="1"/>
</dbReference>
<proteinExistence type="predicted"/>
<organism evidence="2 3">
    <name type="scientific">Hortaea werneckii</name>
    <name type="common">Black yeast</name>
    <name type="synonym">Cladosporium werneckii</name>
    <dbReference type="NCBI Taxonomy" id="91943"/>
    <lineage>
        <taxon>Eukaryota</taxon>
        <taxon>Fungi</taxon>
        <taxon>Dikarya</taxon>
        <taxon>Ascomycota</taxon>
        <taxon>Pezizomycotina</taxon>
        <taxon>Dothideomycetes</taxon>
        <taxon>Dothideomycetidae</taxon>
        <taxon>Mycosphaerellales</taxon>
        <taxon>Teratosphaeriaceae</taxon>
        <taxon>Hortaea</taxon>
    </lineage>
</organism>
<evidence type="ECO:0000313" key="3">
    <source>
        <dbReference type="Proteomes" id="UP000270230"/>
    </source>
</evidence>
<protein>
    <recommendedName>
        <fullName evidence="1">BTB domain-containing protein</fullName>
    </recommendedName>
</protein>